<keyword evidence="1" id="KW-0175">Coiled coil</keyword>
<gene>
    <name evidence="2" type="ORF">PAI11_39220</name>
</gene>
<dbReference type="Proteomes" id="UP000005143">
    <property type="component" value="Unassembled WGS sequence"/>
</dbReference>
<dbReference type="InterPro" id="IPR007060">
    <property type="entry name" value="FtsL/DivIC"/>
</dbReference>
<evidence type="ECO:0000313" key="3">
    <source>
        <dbReference type="Proteomes" id="UP000005143"/>
    </source>
</evidence>
<dbReference type="EMBL" id="AGUD01000297">
    <property type="protein sequence ID" value="EHN09223.1"/>
    <property type="molecule type" value="Genomic_DNA"/>
</dbReference>
<organism evidence="2 3">
    <name type="scientific">Patulibacter medicamentivorans</name>
    <dbReference type="NCBI Taxonomy" id="1097667"/>
    <lineage>
        <taxon>Bacteria</taxon>
        <taxon>Bacillati</taxon>
        <taxon>Actinomycetota</taxon>
        <taxon>Thermoleophilia</taxon>
        <taxon>Solirubrobacterales</taxon>
        <taxon>Patulibacteraceae</taxon>
        <taxon>Patulibacter</taxon>
    </lineage>
</organism>
<feature type="coiled-coil region" evidence="1">
    <location>
        <begin position="25"/>
        <end position="52"/>
    </location>
</feature>
<dbReference type="Pfam" id="PF04977">
    <property type="entry name" value="DivIC"/>
    <property type="match status" value="1"/>
</dbReference>
<proteinExistence type="predicted"/>
<comment type="caution">
    <text evidence="2">The sequence shown here is derived from an EMBL/GenBank/DDBJ whole genome shotgun (WGS) entry which is preliminary data.</text>
</comment>
<dbReference type="RefSeq" id="WP_007578397.1">
    <property type="nucleotide sequence ID" value="NZ_AGUD01000297.1"/>
</dbReference>
<reference evidence="2 3" key="1">
    <citation type="journal article" date="2013" name="Biodegradation">
        <title>Quantitative proteomic analysis of ibuprofen-degrading Patulibacter sp. strain I11.</title>
        <authorList>
            <person name="Almeida B."/>
            <person name="Kjeldal H."/>
            <person name="Lolas I."/>
            <person name="Knudsen A.D."/>
            <person name="Carvalho G."/>
            <person name="Nielsen K.L."/>
            <person name="Barreto Crespo M.T."/>
            <person name="Stensballe A."/>
            <person name="Nielsen J.L."/>
        </authorList>
    </citation>
    <scope>NUCLEOTIDE SEQUENCE [LARGE SCALE GENOMIC DNA]</scope>
    <source>
        <strain evidence="2 3">I11</strain>
    </source>
</reference>
<dbReference type="AlphaFoldDB" id="H0EAP8"/>
<evidence type="ECO:0000256" key="1">
    <source>
        <dbReference type="SAM" id="Coils"/>
    </source>
</evidence>
<evidence type="ECO:0000313" key="2">
    <source>
        <dbReference type="EMBL" id="EHN09223.1"/>
    </source>
</evidence>
<name>H0EAP8_9ACTN</name>
<protein>
    <submittedName>
        <fullName evidence="2">Uncharacterized protein</fullName>
    </submittedName>
</protein>
<accession>H0EAP8</accession>
<sequence length="80" mass="8994">MLVLILLASSYVRPVLDWFGARDDAAQQSHQLQQLTRTENRLKAEKARLTTERGLAVSARNLGMVREGERVYVVSGLPKD</sequence>
<keyword evidence="3" id="KW-1185">Reference proteome</keyword>